<gene>
    <name evidence="1" type="ORF">GCM10011499_02040</name>
</gene>
<sequence length="218" mass="24296">MLRLLGICLICVMGGGLAALSEARPFLAAQGSEQDVFERFVHTMPPIPYSLLGTRVSLSACLKASLSVHGRIQPTPQKLSLATNCKAAAQTAQARSPADAFAHLVSAKFAFDLNLPESGNTYLAVSHLIAPYEVWLARWRWEVAEPRFDILDERARNAYWDDVTLLAQSYIGAEDLARRYVSDEVFRARLDNILVHFNEHDQAQFFHFVRIAHGLGND</sequence>
<evidence type="ECO:0000313" key="2">
    <source>
        <dbReference type="Proteomes" id="UP000596977"/>
    </source>
</evidence>
<protein>
    <submittedName>
        <fullName evidence="1">Uncharacterized protein</fullName>
    </submittedName>
</protein>
<dbReference type="Proteomes" id="UP000596977">
    <property type="component" value="Unassembled WGS sequence"/>
</dbReference>
<comment type="caution">
    <text evidence="1">The sequence shown here is derived from an EMBL/GenBank/DDBJ whole genome shotgun (WGS) entry which is preliminary data.</text>
</comment>
<evidence type="ECO:0000313" key="1">
    <source>
        <dbReference type="EMBL" id="GGA36285.1"/>
    </source>
</evidence>
<dbReference type="AlphaFoldDB" id="A0A916R625"/>
<keyword evidence="2" id="KW-1185">Reference proteome</keyword>
<dbReference type="EMBL" id="BMKB01000001">
    <property type="protein sequence ID" value="GGA36285.1"/>
    <property type="molecule type" value="Genomic_DNA"/>
</dbReference>
<accession>A0A916R625</accession>
<name>A0A916R625_9HYPH</name>
<organism evidence="1 2">
    <name type="scientific">Pelagibacterium lentulum</name>
    <dbReference type="NCBI Taxonomy" id="2029865"/>
    <lineage>
        <taxon>Bacteria</taxon>
        <taxon>Pseudomonadati</taxon>
        <taxon>Pseudomonadota</taxon>
        <taxon>Alphaproteobacteria</taxon>
        <taxon>Hyphomicrobiales</taxon>
        <taxon>Devosiaceae</taxon>
        <taxon>Pelagibacterium</taxon>
    </lineage>
</organism>
<reference evidence="1 2" key="1">
    <citation type="journal article" date="2014" name="Int. J. Syst. Evol. Microbiol.">
        <title>Complete genome sequence of Corynebacterium casei LMG S-19264T (=DSM 44701T), isolated from a smear-ripened cheese.</title>
        <authorList>
            <consortium name="US DOE Joint Genome Institute (JGI-PGF)"/>
            <person name="Walter F."/>
            <person name="Albersmeier A."/>
            <person name="Kalinowski J."/>
            <person name="Ruckert C."/>
        </authorList>
    </citation>
    <scope>NUCLEOTIDE SEQUENCE [LARGE SCALE GENOMIC DNA]</scope>
    <source>
        <strain evidence="1 2">CGMCC 1.15896</strain>
    </source>
</reference>
<proteinExistence type="predicted"/>